<dbReference type="RefSeq" id="WP_187465347.1">
    <property type="nucleotide sequence ID" value="NZ_JACSIT010000061.1"/>
</dbReference>
<reference evidence="3" key="1">
    <citation type="submission" date="2020-08" db="EMBL/GenBank/DDBJ databases">
        <title>Lewinella bacteria from marine environments.</title>
        <authorList>
            <person name="Zhong Y."/>
        </authorList>
    </citation>
    <scope>NUCLEOTIDE SEQUENCE</scope>
    <source>
        <strain evidence="3">KCTC 42187</strain>
    </source>
</reference>
<sequence>MSTLHTPDDPRHQVGNPLDKSWYRILPLAGVIFSFAVVSFYYGRLPATVPIHFGLDGTADGYGPKWMLWMLPAINLGLFYVLGSVSKADFRWFNYPVKITEANAARQHEISLQLLAVMRLVCCLGLAYLVYAVVLTSLDGQGYLSITGLALFLLAVFLPIGYFLWLARRHR</sequence>
<keyword evidence="1" id="KW-1133">Transmembrane helix</keyword>
<dbReference type="Pfam" id="PF07853">
    <property type="entry name" value="DUF1648"/>
    <property type="match status" value="1"/>
</dbReference>
<feature type="domain" description="DUF1648" evidence="2">
    <location>
        <begin position="31"/>
        <end position="75"/>
    </location>
</feature>
<comment type="caution">
    <text evidence="3">The sequence shown here is derived from an EMBL/GenBank/DDBJ whole genome shotgun (WGS) entry which is preliminary data.</text>
</comment>
<feature type="transmembrane region" description="Helical" evidence="1">
    <location>
        <begin position="116"/>
        <end position="136"/>
    </location>
</feature>
<feature type="transmembrane region" description="Helical" evidence="1">
    <location>
        <begin position="142"/>
        <end position="165"/>
    </location>
</feature>
<gene>
    <name evidence="3" type="ORF">H9S92_03585</name>
</gene>
<keyword evidence="1" id="KW-0472">Membrane</keyword>
<proteinExistence type="predicted"/>
<accession>A0A923PII6</accession>
<dbReference type="InterPro" id="IPR012867">
    <property type="entry name" value="DUF1648"/>
</dbReference>
<evidence type="ECO:0000256" key="1">
    <source>
        <dbReference type="SAM" id="Phobius"/>
    </source>
</evidence>
<dbReference type="EMBL" id="JACSIT010000061">
    <property type="protein sequence ID" value="MBC6993230.1"/>
    <property type="molecule type" value="Genomic_DNA"/>
</dbReference>
<evidence type="ECO:0000313" key="4">
    <source>
        <dbReference type="Proteomes" id="UP000650081"/>
    </source>
</evidence>
<keyword evidence="1" id="KW-0812">Transmembrane</keyword>
<feature type="transmembrane region" description="Helical" evidence="1">
    <location>
        <begin position="21"/>
        <end position="42"/>
    </location>
</feature>
<protein>
    <submittedName>
        <fullName evidence="3">DUF1648 domain-containing protein</fullName>
    </submittedName>
</protein>
<keyword evidence="4" id="KW-1185">Reference proteome</keyword>
<dbReference type="Proteomes" id="UP000650081">
    <property type="component" value="Unassembled WGS sequence"/>
</dbReference>
<organism evidence="3 4">
    <name type="scientific">Neolewinella lacunae</name>
    <dbReference type="NCBI Taxonomy" id="1517758"/>
    <lineage>
        <taxon>Bacteria</taxon>
        <taxon>Pseudomonadati</taxon>
        <taxon>Bacteroidota</taxon>
        <taxon>Saprospiria</taxon>
        <taxon>Saprospirales</taxon>
        <taxon>Lewinellaceae</taxon>
        <taxon>Neolewinella</taxon>
    </lineage>
</organism>
<feature type="transmembrane region" description="Helical" evidence="1">
    <location>
        <begin position="66"/>
        <end position="85"/>
    </location>
</feature>
<dbReference type="AlphaFoldDB" id="A0A923PII6"/>
<name>A0A923PII6_9BACT</name>
<evidence type="ECO:0000313" key="3">
    <source>
        <dbReference type="EMBL" id="MBC6993230.1"/>
    </source>
</evidence>
<evidence type="ECO:0000259" key="2">
    <source>
        <dbReference type="Pfam" id="PF07853"/>
    </source>
</evidence>